<evidence type="ECO:0000256" key="1">
    <source>
        <dbReference type="ARBA" id="ARBA00002653"/>
    </source>
</evidence>
<dbReference type="GO" id="GO:0005634">
    <property type="term" value="C:nucleus"/>
    <property type="evidence" value="ECO:0007669"/>
    <property type="project" value="TreeGrafter"/>
</dbReference>
<keyword evidence="5" id="KW-0677">Repeat</keyword>
<reference evidence="11" key="1">
    <citation type="submission" date="2017-03" db="EMBL/GenBank/DDBJ databases">
        <authorList>
            <person name="Sharma R."/>
            <person name="Thines M."/>
        </authorList>
    </citation>
    <scope>NUCLEOTIDE SEQUENCE [LARGE SCALE GENOMIC DNA]</scope>
</reference>
<evidence type="ECO:0000313" key="11">
    <source>
        <dbReference type="Proteomes" id="UP000192927"/>
    </source>
</evidence>
<dbReference type="EMBL" id="FWEW01001418">
    <property type="protein sequence ID" value="SLM37075.1"/>
    <property type="molecule type" value="Genomic_DNA"/>
</dbReference>
<dbReference type="FunFam" id="2.130.10.10:FF:000562">
    <property type="entry name" value="DNA damage-binding protein CMR1"/>
    <property type="match status" value="1"/>
</dbReference>
<evidence type="ECO:0000256" key="8">
    <source>
        <dbReference type="RuleBase" id="RU365004"/>
    </source>
</evidence>
<evidence type="ECO:0000256" key="6">
    <source>
        <dbReference type="ARBA" id="ARBA00022763"/>
    </source>
</evidence>
<dbReference type="InterPro" id="IPR015943">
    <property type="entry name" value="WD40/YVTN_repeat-like_dom_sf"/>
</dbReference>
<dbReference type="AlphaFoldDB" id="A0A1W5D218"/>
<accession>A0A1W5D218</accession>
<feature type="compositionally biased region" description="Acidic residues" evidence="9">
    <location>
        <begin position="233"/>
        <end position="244"/>
    </location>
</feature>
<sequence>MARNATVELSEYEKQRQANIAERDALLKQLALDAASVGLAPKGASKSKSSGTNAPRKRAAAKKVKEEVLPKRTSSRLAGLTADSELAKRKAEDEYVAAQETARAKRQRVSDDLNLSDIVVAGKQWDKSENFLVDVVSRGAKPYERTFGETEVKQTTDKELRALREKMSGLELYEGFEPNRIKITPERIYSLGFHPTVDKPLLFAGDKLGNLGIFDASQSNPPLKTEKIKSESHDEDSSDEEDPEPNITSFHLHTRTISSLQFSPLSPSHLYTSSYDSSLRLLDLTLSTSTCIYAPASPSTDAPLSGIEVDPVSPHTLYFSSLDGHVGRTDTRAPPHTAETWQLSEKKIGGFSLHPTCPHFVATASLDRFMRVWDLRKIEGRGEGRAPALVGEHESRLSVSHAAFNAAGQVATASYDDTVKIHSFEGMGAWGAGKAVGEREMRPGAVVRHNNQTGRWVTILRAQWQLLPGDGIQRFCIGNMNRFVDVYTAKGEQLAQLGGEGITAVPAVAQFHPTNDWIAAGTASGKLCLWM</sequence>
<feature type="region of interest" description="Disordered" evidence="9">
    <location>
        <begin position="38"/>
        <end position="75"/>
    </location>
</feature>
<evidence type="ECO:0000256" key="4">
    <source>
        <dbReference type="ARBA" id="ARBA00022574"/>
    </source>
</evidence>
<dbReference type="GO" id="GO:2000001">
    <property type="term" value="P:regulation of DNA damage checkpoint"/>
    <property type="evidence" value="ECO:0007669"/>
    <property type="project" value="TreeGrafter"/>
</dbReference>
<comment type="similarity">
    <text evidence="2 8">Belongs to the WD repeat DDB2/WDR76 family.</text>
</comment>
<protein>
    <recommendedName>
        <fullName evidence="3 8">DNA damage-binding protein CMR1</fullName>
    </recommendedName>
</protein>
<dbReference type="SMART" id="SM00320">
    <property type="entry name" value="WD40"/>
    <property type="match status" value="4"/>
</dbReference>
<evidence type="ECO:0000313" key="10">
    <source>
        <dbReference type="EMBL" id="SLM37075.1"/>
    </source>
</evidence>
<dbReference type="GO" id="GO:0003677">
    <property type="term" value="F:DNA binding"/>
    <property type="evidence" value="ECO:0007669"/>
    <property type="project" value="UniProtKB-UniRule"/>
</dbReference>
<evidence type="ECO:0000256" key="7">
    <source>
        <dbReference type="ARBA" id="ARBA00023125"/>
    </source>
</evidence>
<dbReference type="InterPro" id="IPR001680">
    <property type="entry name" value="WD40_rpt"/>
</dbReference>
<keyword evidence="7 8" id="KW-0238">DNA-binding</keyword>
<dbReference type="InterPro" id="IPR050853">
    <property type="entry name" value="WD_repeat_DNA-damage-binding"/>
</dbReference>
<dbReference type="GO" id="GO:0006974">
    <property type="term" value="P:DNA damage response"/>
    <property type="evidence" value="ECO:0007669"/>
    <property type="project" value="UniProtKB-KW"/>
</dbReference>
<feature type="region of interest" description="Disordered" evidence="9">
    <location>
        <begin position="215"/>
        <end position="247"/>
    </location>
</feature>
<dbReference type="PANTHER" id="PTHR14773">
    <property type="entry name" value="WD REPEAT-CONTAINING PROTEIN 76"/>
    <property type="match status" value="1"/>
</dbReference>
<dbReference type="PANTHER" id="PTHR14773:SF0">
    <property type="entry name" value="WD REPEAT-CONTAINING PROTEIN 76"/>
    <property type="match status" value="1"/>
</dbReference>
<dbReference type="Proteomes" id="UP000192927">
    <property type="component" value="Unassembled WGS sequence"/>
</dbReference>
<keyword evidence="6 8" id="KW-0227">DNA damage</keyword>
<proteinExistence type="inferred from homology"/>
<comment type="function">
    <text evidence="1 8">DNA-binding protein that binds to both single- and double-stranded DNA. Binds preferentially to UV-damaged DNA. May be involved in DNA-metabolic processes.</text>
</comment>
<organism evidence="10 11">
    <name type="scientific">Lasallia pustulata</name>
    <dbReference type="NCBI Taxonomy" id="136370"/>
    <lineage>
        <taxon>Eukaryota</taxon>
        <taxon>Fungi</taxon>
        <taxon>Dikarya</taxon>
        <taxon>Ascomycota</taxon>
        <taxon>Pezizomycotina</taxon>
        <taxon>Lecanoromycetes</taxon>
        <taxon>OSLEUM clade</taxon>
        <taxon>Umbilicariomycetidae</taxon>
        <taxon>Umbilicariales</taxon>
        <taxon>Umbilicariaceae</taxon>
        <taxon>Lasallia</taxon>
    </lineage>
</organism>
<keyword evidence="11" id="KW-1185">Reference proteome</keyword>
<evidence type="ECO:0000256" key="2">
    <source>
        <dbReference type="ARBA" id="ARBA00005434"/>
    </source>
</evidence>
<dbReference type="SUPFAM" id="SSF50978">
    <property type="entry name" value="WD40 repeat-like"/>
    <property type="match status" value="1"/>
</dbReference>
<evidence type="ECO:0000256" key="3">
    <source>
        <dbReference type="ARBA" id="ARBA00021132"/>
    </source>
</evidence>
<keyword evidence="4 8" id="KW-0853">WD repeat</keyword>
<name>A0A1W5D218_9LECA</name>
<evidence type="ECO:0000256" key="5">
    <source>
        <dbReference type="ARBA" id="ARBA00022737"/>
    </source>
</evidence>
<dbReference type="Pfam" id="PF00400">
    <property type="entry name" value="WD40"/>
    <property type="match status" value="2"/>
</dbReference>
<evidence type="ECO:0000256" key="9">
    <source>
        <dbReference type="SAM" id="MobiDB-lite"/>
    </source>
</evidence>
<dbReference type="Gene3D" id="2.130.10.10">
    <property type="entry name" value="YVTN repeat-like/Quinoprotein amine dehydrogenase"/>
    <property type="match status" value="1"/>
</dbReference>
<dbReference type="InterPro" id="IPR036322">
    <property type="entry name" value="WD40_repeat_dom_sf"/>
</dbReference>